<comment type="caution">
    <text evidence="2">The sequence shown here is derived from an EMBL/GenBank/DDBJ whole genome shotgun (WGS) entry which is preliminary data.</text>
</comment>
<feature type="region of interest" description="Disordered" evidence="1">
    <location>
        <begin position="128"/>
        <end position="148"/>
    </location>
</feature>
<protein>
    <submittedName>
        <fullName evidence="2">Uncharacterized protein</fullName>
    </submittedName>
</protein>
<sequence>MMTLTEDITLALQVEQEATNSNKDNVMFDDDTLLYKTNKNLRTKVTIYQTTIQSAMLHGCEVWGHVAHTYIKAIQTTQNKILRVAMGATRLTPTDELHDRAKTKTITTIIKDRNVTFYQQTSDHMNPAIQKGTYDIDNTQKAKRPQLK</sequence>
<evidence type="ECO:0000256" key="1">
    <source>
        <dbReference type="SAM" id="MobiDB-lite"/>
    </source>
</evidence>
<proteinExistence type="predicted"/>
<gene>
    <name evidence="2" type="ORF">PR048_018276</name>
</gene>
<reference evidence="2 3" key="1">
    <citation type="submission" date="2023-02" db="EMBL/GenBank/DDBJ databases">
        <title>LHISI_Scaffold_Assembly.</title>
        <authorList>
            <person name="Stuart O.P."/>
            <person name="Cleave R."/>
            <person name="Magrath M.J.L."/>
            <person name="Mikheyev A.S."/>
        </authorList>
    </citation>
    <scope>NUCLEOTIDE SEQUENCE [LARGE SCALE GENOMIC DNA]</scope>
    <source>
        <strain evidence="2">Daus_M_001</strain>
        <tissue evidence="2">Leg muscle</tissue>
    </source>
</reference>
<accession>A0ABQ9HBT9</accession>
<dbReference type="EMBL" id="JARBHB010000006">
    <property type="protein sequence ID" value="KAJ8881790.1"/>
    <property type="molecule type" value="Genomic_DNA"/>
</dbReference>
<keyword evidence="3" id="KW-1185">Reference proteome</keyword>
<evidence type="ECO:0000313" key="2">
    <source>
        <dbReference type="EMBL" id="KAJ8881790.1"/>
    </source>
</evidence>
<dbReference type="Proteomes" id="UP001159363">
    <property type="component" value="Chromosome 5"/>
</dbReference>
<name>A0ABQ9HBT9_9NEOP</name>
<organism evidence="2 3">
    <name type="scientific">Dryococelus australis</name>
    <dbReference type="NCBI Taxonomy" id="614101"/>
    <lineage>
        <taxon>Eukaryota</taxon>
        <taxon>Metazoa</taxon>
        <taxon>Ecdysozoa</taxon>
        <taxon>Arthropoda</taxon>
        <taxon>Hexapoda</taxon>
        <taxon>Insecta</taxon>
        <taxon>Pterygota</taxon>
        <taxon>Neoptera</taxon>
        <taxon>Polyneoptera</taxon>
        <taxon>Phasmatodea</taxon>
        <taxon>Verophasmatodea</taxon>
        <taxon>Anareolatae</taxon>
        <taxon>Phasmatidae</taxon>
        <taxon>Eurycanthinae</taxon>
        <taxon>Dryococelus</taxon>
    </lineage>
</organism>
<evidence type="ECO:0000313" key="3">
    <source>
        <dbReference type="Proteomes" id="UP001159363"/>
    </source>
</evidence>